<feature type="transmembrane region" description="Helical" evidence="8">
    <location>
        <begin position="111"/>
        <end position="130"/>
    </location>
</feature>
<sequence>MTAAPEVLHRRTVRTRQLSLRFRPRTVVVCGALVVALLTLVVIATGTGDFPISPLDVVRTLVGAGDHINDFIVFGLRLPRVLVGLMCGIALGMAGGIFQSLSGNPLGSPDIVGFTSGSATGALLMILVFGGGQFGIAIGAVVSGAVTTALVYALAFKRGAQGYRLILVGIAVGAALSSVNAYLLTRAEVNDAQQAAVWLIGSLNGRGWSQVWPLAAALVVLMPVTLWLGRGLDVLEMGDDAARALGVRVEMTRGLLLLVGVGLTAAATAAAGPIGFVALAAPHLARRLTGAPGAGLLAAGLMGGALLLVSDLAAERLIAGVQLPVGVMTGAIGGIYLIWLLASQWRAGRAS</sequence>
<gene>
    <name evidence="9" type="ORF">GCM10009765_20450</name>
</gene>
<feature type="transmembrane region" description="Helical" evidence="8">
    <location>
        <begin position="255"/>
        <end position="279"/>
    </location>
</feature>
<keyword evidence="10" id="KW-1185">Reference proteome</keyword>
<comment type="similarity">
    <text evidence="2">Belongs to the binding-protein-dependent transport system permease family. FecCD subfamily.</text>
</comment>
<dbReference type="EMBL" id="BAAANY010000008">
    <property type="protein sequence ID" value="GAA1670959.1"/>
    <property type="molecule type" value="Genomic_DNA"/>
</dbReference>
<feature type="transmembrane region" description="Helical" evidence="8">
    <location>
        <begin position="291"/>
        <end position="309"/>
    </location>
</feature>
<feature type="transmembrane region" description="Helical" evidence="8">
    <location>
        <begin position="136"/>
        <end position="156"/>
    </location>
</feature>
<name>A0ABN2GHF9_9ACTN</name>
<evidence type="ECO:0000313" key="10">
    <source>
        <dbReference type="Proteomes" id="UP001500618"/>
    </source>
</evidence>
<evidence type="ECO:0000256" key="8">
    <source>
        <dbReference type="SAM" id="Phobius"/>
    </source>
</evidence>
<evidence type="ECO:0000256" key="5">
    <source>
        <dbReference type="ARBA" id="ARBA00022692"/>
    </source>
</evidence>
<comment type="caution">
    <text evidence="9">The sequence shown here is derived from an EMBL/GenBank/DDBJ whole genome shotgun (WGS) entry which is preliminary data.</text>
</comment>
<comment type="subcellular location">
    <subcellularLocation>
        <location evidence="1">Cell membrane</location>
        <topology evidence="1">Multi-pass membrane protein</topology>
    </subcellularLocation>
</comment>
<evidence type="ECO:0000256" key="7">
    <source>
        <dbReference type="ARBA" id="ARBA00023136"/>
    </source>
</evidence>
<keyword evidence="3" id="KW-0813">Transport</keyword>
<dbReference type="Proteomes" id="UP001500618">
    <property type="component" value="Unassembled WGS sequence"/>
</dbReference>
<dbReference type="Pfam" id="PF01032">
    <property type="entry name" value="FecCD"/>
    <property type="match status" value="1"/>
</dbReference>
<feature type="transmembrane region" description="Helical" evidence="8">
    <location>
        <begin position="26"/>
        <end position="46"/>
    </location>
</feature>
<protein>
    <submittedName>
        <fullName evidence="9">Iron chelate uptake ABC transporter family permease subunit</fullName>
    </submittedName>
</protein>
<dbReference type="PANTHER" id="PTHR30472:SF24">
    <property type="entry name" value="FERRIC ENTEROBACTIN TRANSPORT SYSTEM PERMEASE PROTEIN FEPG"/>
    <property type="match status" value="1"/>
</dbReference>
<dbReference type="Gene3D" id="1.10.3470.10">
    <property type="entry name" value="ABC transporter involved in vitamin B12 uptake, BtuC"/>
    <property type="match status" value="1"/>
</dbReference>
<proteinExistence type="inferred from homology"/>
<evidence type="ECO:0000313" key="9">
    <source>
        <dbReference type="EMBL" id="GAA1670959.1"/>
    </source>
</evidence>
<accession>A0ABN2GHF9</accession>
<keyword evidence="6 8" id="KW-1133">Transmembrane helix</keyword>
<evidence type="ECO:0000256" key="6">
    <source>
        <dbReference type="ARBA" id="ARBA00022989"/>
    </source>
</evidence>
<feature type="transmembrane region" description="Helical" evidence="8">
    <location>
        <begin position="163"/>
        <end position="183"/>
    </location>
</feature>
<keyword evidence="4" id="KW-1003">Cell membrane</keyword>
<feature type="transmembrane region" description="Helical" evidence="8">
    <location>
        <begin position="81"/>
        <end position="99"/>
    </location>
</feature>
<evidence type="ECO:0000256" key="3">
    <source>
        <dbReference type="ARBA" id="ARBA00022448"/>
    </source>
</evidence>
<organism evidence="9 10">
    <name type="scientific">Fodinicola feengrottensis</name>
    <dbReference type="NCBI Taxonomy" id="435914"/>
    <lineage>
        <taxon>Bacteria</taxon>
        <taxon>Bacillati</taxon>
        <taxon>Actinomycetota</taxon>
        <taxon>Actinomycetes</taxon>
        <taxon>Mycobacteriales</taxon>
        <taxon>Fodinicola</taxon>
    </lineage>
</organism>
<dbReference type="SUPFAM" id="SSF81345">
    <property type="entry name" value="ABC transporter involved in vitamin B12 uptake, BtuC"/>
    <property type="match status" value="1"/>
</dbReference>
<dbReference type="InterPro" id="IPR037294">
    <property type="entry name" value="ABC_BtuC-like"/>
</dbReference>
<keyword evidence="7 8" id="KW-0472">Membrane</keyword>
<dbReference type="CDD" id="cd06550">
    <property type="entry name" value="TM_ABC_iron-siderophores_like"/>
    <property type="match status" value="1"/>
</dbReference>
<feature type="transmembrane region" description="Helical" evidence="8">
    <location>
        <begin position="211"/>
        <end position="229"/>
    </location>
</feature>
<dbReference type="InterPro" id="IPR000522">
    <property type="entry name" value="ABC_transptr_permease_BtuC"/>
</dbReference>
<reference evidence="9 10" key="1">
    <citation type="journal article" date="2019" name="Int. J. Syst. Evol. Microbiol.">
        <title>The Global Catalogue of Microorganisms (GCM) 10K type strain sequencing project: providing services to taxonomists for standard genome sequencing and annotation.</title>
        <authorList>
            <consortium name="The Broad Institute Genomics Platform"/>
            <consortium name="The Broad Institute Genome Sequencing Center for Infectious Disease"/>
            <person name="Wu L."/>
            <person name="Ma J."/>
        </authorList>
    </citation>
    <scope>NUCLEOTIDE SEQUENCE [LARGE SCALE GENOMIC DNA]</scope>
    <source>
        <strain evidence="9 10">JCM 14718</strain>
    </source>
</reference>
<dbReference type="PANTHER" id="PTHR30472">
    <property type="entry name" value="FERRIC ENTEROBACTIN TRANSPORT SYSTEM PERMEASE PROTEIN"/>
    <property type="match status" value="1"/>
</dbReference>
<dbReference type="RefSeq" id="WP_344309258.1">
    <property type="nucleotide sequence ID" value="NZ_BAAANY010000008.1"/>
</dbReference>
<keyword evidence="5 8" id="KW-0812">Transmembrane</keyword>
<evidence type="ECO:0000256" key="2">
    <source>
        <dbReference type="ARBA" id="ARBA00007935"/>
    </source>
</evidence>
<evidence type="ECO:0000256" key="4">
    <source>
        <dbReference type="ARBA" id="ARBA00022475"/>
    </source>
</evidence>
<evidence type="ECO:0000256" key="1">
    <source>
        <dbReference type="ARBA" id="ARBA00004651"/>
    </source>
</evidence>
<feature type="transmembrane region" description="Helical" evidence="8">
    <location>
        <begin position="321"/>
        <end position="342"/>
    </location>
</feature>